<name>A0A6C0ECJ1_9ZZZZ</name>
<protein>
    <submittedName>
        <fullName evidence="1">Uncharacterized protein</fullName>
    </submittedName>
</protein>
<proteinExistence type="predicted"/>
<evidence type="ECO:0000313" key="1">
    <source>
        <dbReference type="EMBL" id="QHT26824.1"/>
    </source>
</evidence>
<dbReference type="AlphaFoldDB" id="A0A6C0ECJ1"/>
<dbReference type="EMBL" id="MN739802">
    <property type="protein sequence ID" value="QHT26824.1"/>
    <property type="molecule type" value="Genomic_DNA"/>
</dbReference>
<accession>A0A6C0ECJ1</accession>
<reference evidence="1" key="1">
    <citation type="journal article" date="2020" name="Nature">
        <title>Giant virus diversity and host interactions through global metagenomics.</title>
        <authorList>
            <person name="Schulz F."/>
            <person name="Roux S."/>
            <person name="Paez-Espino D."/>
            <person name="Jungbluth S."/>
            <person name="Walsh D.A."/>
            <person name="Denef V.J."/>
            <person name="McMahon K.D."/>
            <person name="Konstantinidis K.T."/>
            <person name="Eloe-Fadrosh E.A."/>
            <person name="Kyrpides N.C."/>
            <person name="Woyke T."/>
        </authorList>
    </citation>
    <scope>NUCLEOTIDE SEQUENCE</scope>
    <source>
        <strain evidence="1">GVMAG-M-3300023179-2</strain>
    </source>
</reference>
<sequence>MLDNNLIIIISQFVLFDEYKNLFQTNKILSKILFKNRSQAIKKEYAIRNLKHYPKKLLELFNPIKLYNTPVYVINKYGWGDYIDFINISNFNNVNIIRGIDKWKRPFISFLYDKQNRIVTTIFQRYTEDKYRWVSGGPTPLGKNTIVIDFDEHYRETDEIKILIDFFNNN</sequence>
<organism evidence="1">
    <name type="scientific">viral metagenome</name>
    <dbReference type="NCBI Taxonomy" id="1070528"/>
    <lineage>
        <taxon>unclassified sequences</taxon>
        <taxon>metagenomes</taxon>
        <taxon>organismal metagenomes</taxon>
    </lineage>
</organism>